<dbReference type="GO" id="GO:0004497">
    <property type="term" value="F:monooxygenase activity"/>
    <property type="evidence" value="ECO:0007669"/>
    <property type="project" value="UniProtKB-KW"/>
</dbReference>
<evidence type="ECO:0000313" key="3">
    <source>
        <dbReference type="Proteomes" id="UP000252479"/>
    </source>
</evidence>
<dbReference type="Proteomes" id="UP000252479">
    <property type="component" value="Unassembled WGS sequence"/>
</dbReference>
<accession>A0A368LNC1</accession>
<dbReference type="AlphaFoldDB" id="A0A368LNC1"/>
<name>A0A368LNC1_9VIBR</name>
<keyword evidence="3" id="KW-1185">Reference proteome</keyword>
<dbReference type="EMBL" id="QPGL01000001">
    <property type="protein sequence ID" value="RCS73301.1"/>
    <property type="molecule type" value="Genomic_DNA"/>
</dbReference>
<evidence type="ECO:0000259" key="1">
    <source>
        <dbReference type="Pfam" id="PF03992"/>
    </source>
</evidence>
<dbReference type="Pfam" id="PF03992">
    <property type="entry name" value="ABM"/>
    <property type="match status" value="1"/>
</dbReference>
<proteinExistence type="predicted"/>
<reference evidence="2 3" key="1">
    <citation type="journal article" date="2017" name="Elife">
        <title>Extensive horizontal gene transfer in cheese-associated bacteria.</title>
        <authorList>
            <person name="Bonham K.S."/>
            <person name="Wolfe B.E."/>
            <person name="Dutton R.J."/>
        </authorList>
    </citation>
    <scope>NUCLEOTIDE SEQUENCE [LARGE SCALE GENOMIC DNA]</scope>
    <source>
        <strain evidence="2 3">JB196</strain>
    </source>
</reference>
<dbReference type="RefSeq" id="WP_086958312.1">
    <property type="nucleotide sequence ID" value="NZ_AP018680.1"/>
</dbReference>
<dbReference type="GeneID" id="303188570"/>
<gene>
    <name evidence="2" type="ORF">CIK83_06535</name>
</gene>
<keyword evidence="2" id="KW-0560">Oxidoreductase</keyword>
<dbReference type="SUPFAM" id="SSF54909">
    <property type="entry name" value="Dimeric alpha+beta barrel"/>
    <property type="match status" value="1"/>
</dbReference>
<dbReference type="InterPro" id="IPR007138">
    <property type="entry name" value="ABM_dom"/>
</dbReference>
<evidence type="ECO:0000313" key="2">
    <source>
        <dbReference type="EMBL" id="RCS73301.1"/>
    </source>
</evidence>
<sequence>MSKVILKGHILVSDEDLAAVKNELVNHKRLTKAEPGCLTFEVSQCKIIPNKFNVYEEFADKNSFESHQIRVKASSWGKITTHVKRYYEIILPPI</sequence>
<dbReference type="OrthoDB" id="9812192at2"/>
<dbReference type="Gene3D" id="3.30.70.100">
    <property type="match status" value="1"/>
</dbReference>
<organism evidence="2 3">
    <name type="scientific">Vibrio casei</name>
    <dbReference type="NCBI Taxonomy" id="673372"/>
    <lineage>
        <taxon>Bacteria</taxon>
        <taxon>Pseudomonadati</taxon>
        <taxon>Pseudomonadota</taxon>
        <taxon>Gammaproteobacteria</taxon>
        <taxon>Vibrionales</taxon>
        <taxon>Vibrionaceae</taxon>
        <taxon>Vibrio</taxon>
    </lineage>
</organism>
<dbReference type="InterPro" id="IPR011008">
    <property type="entry name" value="Dimeric_a/b-barrel"/>
</dbReference>
<comment type="caution">
    <text evidence="2">The sequence shown here is derived from an EMBL/GenBank/DDBJ whole genome shotgun (WGS) entry which is preliminary data.</text>
</comment>
<feature type="domain" description="ABM" evidence="1">
    <location>
        <begin position="10"/>
        <end position="68"/>
    </location>
</feature>
<keyword evidence="2" id="KW-0503">Monooxygenase</keyword>
<protein>
    <submittedName>
        <fullName evidence="2">Antibiotic biosynthesis monooxygenase</fullName>
    </submittedName>
</protein>